<keyword evidence="9" id="KW-1185">Reference proteome</keyword>
<evidence type="ECO:0000256" key="2">
    <source>
        <dbReference type="ARBA" id="ARBA00023015"/>
    </source>
</evidence>
<comment type="similarity">
    <text evidence="1">Belongs to the sigma-70 factor family. ECF subfamily.</text>
</comment>
<evidence type="ECO:0000313" key="8">
    <source>
        <dbReference type="EMBL" id="TDO05120.1"/>
    </source>
</evidence>
<reference evidence="8 10" key="2">
    <citation type="submission" date="2019-03" db="EMBL/GenBank/DDBJ databases">
        <title>Freshwater and sediment microbial communities from various areas in North America, analyzing microbe dynamics in response to fracking.</title>
        <authorList>
            <person name="Lamendella R."/>
        </authorList>
    </citation>
    <scope>NUCLEOTIDE SEQUENCE [LARGE SCALE GENOMIC DNA]</scope>
    <source>
        <strain evidence="8 10">114D</strain>
    </source>
</reference>
<organism evidence="7 9">
    <name type="scientific">Sunxiuqinia elliptica</name>
    <dbReference type="NCBI Taxonomy" id="655355"/>
    <lineage>
        <taxon>Bacteria</taxon>
        <taxon>Pseudomonadati</taxon>
        <taxon>Bacteroidota</taxon>
        <taxon>Bacteroidia</taxon>
        <taxon>Marinilabiliales</taxon>
        <taxon>Prolixibacteraceae</taxon>
        <taxon>Sunxiuqinia</taxon>
    </lineage>
</organism>
<dbReference type="CDD" id="cd06171">
    <property type="entry name" value="Sigma70_r4"/>
    <property type="match status" value="1"/>
</dbReference>
<dbReference type="PANTHER" id="PTHR43133:SF46">
    <property type="entry name" value="RNA POLYMERASE SIGMA-70 FACTOR ECF SUBFAMILY"/>
    <property type="match status" value="1"/>
</dbReference>
<keyword evidence="2" id="KW-0805">Transcription regulation</keyword>
<dbReference type="Proteomes" id="UP000198964">
    <property type="component" value="Unassembled WGS sequence"/>
</dbReference>
<name>A0A1I2F9V7_9BACT</name>
<proteinExistence type="inferred from homology"/>
<dbReference type="RefSeq" id="WP_093919078.1">
    <property type="nucleotide sequence ID" value="NZ_FONW01000002.1"/>
</dbReference>
<dbReference type="EMBL" id="FONW01000002">
    <property type="protein sequence ID" value="SFF02132.1"/>
    <property type="molecule type" value="Genomic_DNA"/>
</dbReference>
<protein>
    <submittedName>
        <fullName evidence="8">RNA polymerase sigma-70 factor (ECF subfamily)</fullName>
    </submittedName>
    <submittedName>
        <fullName evidence="7">RNA polymerase sigma-70 factor, ECF subfamily</fullName>
    </submittedName>
</protein>
<dbReference type="GO" id="GO:0006352">
    <property type="term" value="P:DNA-templated transcription initiation"/>
    <property type="evidence" value="ECO:0007669"/>
    <property type="project" value="InterPro"/>
</dbReference>
<feature type="domain" description="RNA polymerase sigma-70 region 2" evidence="5">
    <location>
        <begin position="9"/>
        <end position="74"/>
    </location>
</feature>
<evidence type="ECO:0000259" key="5">
    <source>
        <dbReference type="Pfam" id="PF04542"/>
    </source>
</evidence>
<dbReference type="AlphaFoldDB" id="A0A1I2F9V7"/>
<evidence type="ECO:0000256" key="4">
    <source>
        <dbReference type="ARBA" id="ARBA00023163"/>
    </source>
</evidence>
<evidence type="ECO:0000313" key="7">
    <source>
        <dbReference type="EMBL" id="SFF02132.1"/>
    </source>
</evidence>
<dbReference type="PANTHER" id="PTHR43133">
    <property type="entry name" value="RNA POLYMERASE ECF-TYPE SIGMA FACTO"/>
    <property type="match status" value="1"/>
</dbReference>
<dbReference type="InterPro" id="IPR039425">
    <property type="entry name" value="RNA_pol_sigma-70-like"/>
</dbReference>
<dbReference type="Gene3D" id="1.10.1740.10">
    <property type="match status" value="1"/>
</dbReference>
<dbReference type="Proteomes" id="UP000294848">
    <property type="component" value="Unassembled WGS sequence"/>
</dbReference>
<accession>A0A1I2F9V7</accession>
<dbReference type="GO" id="GO:0003677">
    <property type="term" value="F:DNA binding"/>
    <property type="evidence" value="ECO:0007669"/>
    <property type="project" value="InterPro"/>
</dbReference>
<keyword evidence="4" id="KW-0804">Transcription</keyword>
<reference evidence="7 9" key="1">
    <citation type="submission" date="2016-10" db="EMBL/GenBank/DDBJ databases">
        <authorList>
            <person name="de Groot N.N."/>
        </authorList>
    </citation>
    <scope>NUCLEOTIDE SEQUENCE [LARGE SCALE GENOMIC DNA]</scope>
    <source>
        <strain evidence="7 9">CGMCC 1.9156</strain>
    </source>
</reference>
<evidence type="ECO:0000259" key="6">
    <source>
        <dbReference type="Pfam" id="PF08281"/>
    </source>
</evidence>
<dbReference type="SUPFAM" id="SSF88946">
    <property type="entry name" value="Sigma2 domain of RNA polymerase sigma factors"/>
    <property type="match status" value="1"/>
</dbReference>
<dbReference type="InterPro" id="IPR013324">
    <property type="entry name" value="RNA_pol_sigma_r3/r4-like"/>
</dbReference>
<dbReference type="GO" id="GO:0016987">
    <property type="term" value="F:sigma factor activity"/>
    <property type="evidence" value="ECO:0007669"/>
    <property type="project" value="UniProtKB-KW"/>
</dbReference>
<dbReference type="Pfam" id="PF08281">
    <property type="entry name" value="Sigma70_r4_2"/>
    <property type="match status" value="1"/>
</dbReference>
<sequence>MTKQEFKQLFDLHFEAVRNYVYYRCGDVELATDVAQETFLRLWEKQLSVQEQSVVGLLYKMARDEFVNQHRRKQLELGYRKTLEFKVTQNSLDEELAYAELQKNYEKALSELSEKQRVVFLMSRMDGLKYYEIADRLAISVKAVEKRMKHALEHLKFKLKQSERPYQKRE</sequence>
<dbReference type="STRING" id="655355.SAMN05216283_102417"/>
<evidence type="ECO:0000313" key="9">
    <source>
        <dbReference type="Proteomes" id="UP000198964"/>
    </source>
</evidence>
<dbReference type="Pfam" id="PF04542">
    <property type="entry name" value="Sigma70_r2"/>
    <property type="match status" value="1"/>
</dbReference>
<dbReference type="InterPro" id="IPR007627">
    <property type="entry name" value="RNA_pol_sigma70_r2"/>
</dbReference>
<dbReference type="InterPro" id="IPR013325">
    <property type="entry name" value="RNA_pol_sigma_r2"/>
</dbReference>
<dbReference type="NCBIfam" id="TIGR02937">
    <property type="entry name" value="sigma70-ECF"/>
    <property type="match status" value="1"/>
</dbReference>
<dbReference type="OrthoDB" id="9782991at2"/>
<gene>
    <name evidence="8" type="ORF">DET52_101476</name>
    <name evidence="7" type="ORF">SAMN05216283_102417</name>
</gene>
<evidence type="ECO:0000256" key="1">
    <source>
        <dbReference type="ARBA" id="ARBA00010641"/>
    </source>
</evidence>
<dbReference type="InterPro" id="IPR013249">
    <property type="entry name" value="RNA_pol_sigma70_r4_t2"/>
</dbReference>
<keyword evidence="3" id="KW-0731">Sigma factor</keyword>
<feature type="domain" description="RNA polymerase sigma factor 70 region 4 type 2" evidence="6">
    <location>
        <begin position="105"/>
        <end position="155"/>
    </location>
</feature>
<dbReference type="Gene3D" id="1.10.10.10">
    <property type="entry name" value="Winged helix-like DNA-binding domain superfamily/Winged helix DNA-binding domain"/>
    <property type="match status" value="1"/>
</dbReference>
<evidence type="ECO:0000313" key="10">
    <source>
        <dbReference type="Proteomes" id="UP000294848"/>
    </source>
</evidence>
<dbReference type="EMBL" id="SNWI01000001">
    <property type="protein sequence ID" value="TDO05120.1"/>
    <property type="molecule type" value="Genomic_DNA"/>
</dbReference>
<evidence type="ECO:0000256" key="3">
    <source>
        <dbReference type="ARBA" id="ARBA00023082"/>
    </source>
</evidence>
<dbReference type="InterPro" id="IPR014284">
    <property type="entry name" value="RNA_pol_sigma-70_dom"/>
</dbReference>
<dbReference type="InterPro" id="IPR036388">
    <property type="entry name" value="WH-like_DNA-bd_sf"/>
</dbReference>
<dbReference type="SUPFAM" id="SSF88659">
    <property type="entry name" value="Sigma3 and sigma4 domains of RNA polymerase sigma factors"/>
    <property type="match status" value="1"/>
</dbReference>